<comment type="catalytic activity">
    <reaction evidence="1">
        <text>ATP + protein L-histidine = ADP + protein N-phospho-L-histidine.</text>
        <dbReference type="EC" id="2.7.13.3"/>
    </reaction>
</comment>
<evidence type="ECO:0000256" key="8">
    <source>
        <dbReference type="ARBA" id="ARBA00022741"/>
    </source>
</evidence>
<dbReference type="GO" id="GO:0005524">
    <property type="term" value="F:ATP binding"/>
    <property type="evidence" value="ECO:0007669"/>
    <property type="project" value="UniProtKB-KW"/>
</dbReference>
<evidence type="ECO:0000259" key="16">
    <source>
        <dbReference type="PROSITE" id="PS50885"/>
    </source>
</evidence>
<dbReference type="EC" id="2.7.13.3" evidence="3"/>
<dbReference type="GO" id="GO:0000155">
    <property type="term" value="F:phosphorelay sensor kinase activity"/>
    <property type="evidence" value="ECO:0007669"/>
    <property type="project" value="InterPro"/>
</dbReference>
<organism evidence="17 18">
    <name type="scientific">Candidatus Intestinimonas merdavium</name>
    <dbReference type="NCBI Taxonomy" id="2838622"/>
    <lineage>
        <taxon>Bacteria</taxon>
        <taxon>Bacillati</taxon>
        <taxon>Bacillota</taxon>
        <taxon>Clostridia</taxon>
        <taxon>Eubacteriales</taxon>
        <taxon>Intestinimonas</taxon>
    </lineage>
</organism>
<dbReference type="SUPFAM" id="SSF158472">
    <property type="entry name" value="HAMP domain-like"/>
    <property type="match status" value="1"/>
</dbReference>
<protein>
    <recommendedName>
        <fullName evidence="3">histidine kinase</fullName>
        <ecNumber evidence="3">2.7.13.3</ecNumber>
    </recommendedName>
</protein>
<dbReference type="Pfam" id="PF00512">
    <property type="entry name" value="HisKA"/>
    <property type="match status" value="1"/>
</dbReference>
<dbReference type="SUPFAM" id="SSF47384">
    <property type="entry name" value="Homodimeric domain of signal transducing histidine kinase"/>
    <property type="match status" value="1"/>
</dbReference>
<evidence type="ECO:0000256" key="1">
    <source>
        <dbReference type="ARBA" id="ARBA00000085"/>
    </source>
</evidence>
<evidence type="ECO:0000313" key="17">
    <source>
        <dbReference type="EMBL" id="HIY74349.1"/>
    </source>
</evidence>
<dbReference type="AlphaFoldDB" id="A0A9D1Z5H0"/>
<feature type="transmembrane region" description="Helical" evidence="14">
    <location>
        <begin position="154"/>
        <end position="175"/>
    </location>
</feature>
<reference evidence="17" key="2">
    <citation type="submission" date="2021-04" db="EMBL/GenBank/DDBJ databases">
        <authorList>
            <person name="Gilroy R."/>
        </authorList>
    </citation>
    <scope>NUCLEOTIDE SEQUENCE</scope>
    <source>
        <strain evidence="17">CHK33-7979</strain>
    </source>
</reference>
<gene>
    <name evidence="17" type="ORF">H9826_10340</name>
</gene>
<keyword evidence="4" id="KW-1003">Cell membrane</keyword>
<evidence type="ECO:0000259" key="15">
    <source>
        <dbReference type="PROSITE" id="PS50109"/>
    </source>
</evidence>
<evidence type="ECO:0000313" key="18">
    <source>
        <dbReference type="Proteomes" id="UP000886824"/>
    </source>
</evidence>
<keyword evidence="5" id="KW-0597">Phosphoprotein</keyword>
<evidence type="ECO:0000256" key="3">
    <source>
        <dbReference type="ARBA" id="ARBA00012438"/>
    </source>
</evidence>
<evidence type="ECO:0000256" key="12">
    <source>
        <dbReference type="ARBA" id="ARBA00023012"/>
    </source>
</evidence>
<dbReference type="InterPro" id="IPR036890">
    <property type="entry name" value="HATPase_C_sf"/>
</dbReference>
<dbReference type="Proteomes" id="UP000886824">
    <property type="component" value="Unassembled WGS sequence"/>
</dbReference>
<keyword evidence="11 14" id="KW-1133">Transmembrane helix</keyword>
<dbReference type="Pfam" id="PF00672">
    <property type="entry name" value="HAMP"/>
    <property type="match status" value="1"/>
</dbReference>
<evidence type="ECO:0000256" key="5">
    <source>
        <dbReference type="ARBA" id="ARBA00022553"/>
    </source>
</evidence>
<dbReference type="PANTHER" id="PTHR45528:SF1">
    <property type="entry name" value="SENSOR HISTIDINE KINASE CPXA"/>
    <property type="match status" value="1"/>
</dbReference>
<comment type="subcellular location">
    <subcellularLocation>
        <location evidence="2">Cell membrane</location>
        <topology evidence="2">Multi-pass membrane protein</topology>
    </subcellularLocation>
</comment>
<evidence type="ECO:0000256" key="9">
    <source>
        <dbReference type="ARBA" id="ARBA00022777"/>
    </source>
</evidence>
<dbReference type="PROSITE" id="PS50109">
    <property type="entry name" value="HIS_KIN"/>
    <property type="match status" value="1"/>
</dbReference>
<dbReference type="CDD" id="cd00082">
    <property type="entry name" value="HisKA"/>
    <property type="match status" value="1"/>
</dbReference>
<evidence type="ECO:0000256" key="10">
    <source>
        <dbReference type="ARBA" id="ARBA00022840"/>
    </source>
</evidence>
<dbReference type="Pfam" id="PF02518">
    <property type="entry name" value="HATPase_c"/>
    <property type="match status" value="1"/>
</dbReference>
<dbReference type="CDD" id="cd06225">
    <property type="entry name" value="HAMP"/>
    <property type="match status" value="1"/>
</dbReference>
<evidence type="ECO:0000256" key="11">
    <source>
        <dbReference type="ARBA" id="ARBA00022989"/>
    </source>
</evidence>
<dbReference type="Gene3D" id="3.30.565.10">
    <property type="entry name" value="Histidine kinase-like ATPase, C-terminal domain"/>
    <property type="match status" value="1"/>
</dbReference>
<dbReference type="EMBL" id="DXCX01000109">
    <property type="protein sequence ID" value="HIY74349.1"/>
    <property type="molecule type" value="Genomic_DNA"/>
</dbReference>
<keyword evidence="13 14" id="KW-0472">Membrane</keyword>
<dbReference type="InterPro" id="IPR003660">
    <property type="entry name" value="HAMP_dom"/>
</dbReference>
<evidence type="ECO:0000256" key="7">
    <source>
        <dbReference type="ARBA" id="ARBA00022692"/>
    </source>
</evidence>
<dbReference type="InterPro" id="IPR050398">
    <property type="entry name" value="HssS/ArlS-like"/>
</dbReference>
<dbReference type="SUPFAM" id="SSF55874">
    <property type="entry name" value="ATPase domain of HSP90 chaperone/DNA topoisomerase II/histidine kinase"/>
    <property type="match status" value="1"/>
</dbReference>
<name>A0A9D1Z5H0_9FIRM</name>
<dbReference type="InterPro" id="IPR003661">
    <property type="entry name" value="HisK_dim/P_dom"/>
</dbReference>
<feature type="transmembrane region" description="Helical" evidence="14">
    <location>
        <begin position="7"/>
        <end position="28"/>
    </location>
</feature>
<dbReference type="Gene3D" id="1.10.287.130">
    <property type="match status" value="1"/>
</dbReference>
<dbReference type="InterPro" id="IPR005467">
    <property type="entry name" value="His_kinase_dom"/>
</dbReference>
<feature type="domain" description="Histidine kinase" evidence="15">
    <location>
        <begin position="249"/>
        <end position="467"/>
    </location>
</feature>
<evidence type="ECO:0000256" key="13">
    <source>
        <dbReference type="ARBA" id="ARBA00023136"/>
    </source>
</evidence>
<dbReference type="PANTHER" id="PTHR45528">
    <property type="entry name" value="SENSOR HISTIDINE KINASE CPXA"/>
    <property type="match status" value="1"/>
</dbReference>
<keyword evidence="9 17" id="KW-0418">Kinase</keyword>
<dbReference type="PROSITE" id="PS50885">
    <property type="entry name" value="HAMP"/>
    <property type="match status" value="1"/>
</dbReference>
<dbReference type="SMART" id="SM00304">
    <property type="entry name" value="HAMP"/>
    <property type="match status" value="1"/>
</dbReference>
<dbReference type="CDD" id="cd00075">
    <property type="entry name" value="HATPase"/>
    <property type="match status" value="1"/>
</dbReference>
<dbReference type="SMART" id="SM00387">
    <property type="entry name" value="HATPase_c"/>
    <property type="match status" value="1"/>
</dbReference>
<keyword evidence="8" id="KW-0547">Nucleotide-binding</keyword>
<feature type="domain" description="HAMP" evidence="16">
    <location>
        <begin position="182"/>
        <end position="234"/>
    </location>
</feature>
<dbReference type="GO" id="GO:0005886">
    <property type="term" value="C:plasma membrane"/>
    <property type="evidence" value="ECO:0007669"/>
    <property type="project" value="UniProtKB-SubCell"/>
</dbReference>
<reference evidence="17" key="1">
    <citation type="journal article" date="2021" name="PeerJ">
        <title>Extensive microbial diversity within the chicken gut microbiome revealed by metagenomics and culture.</title>
        <authorList>
            <person name="Gilroy R."/>
            <person name="Ravi A."/>
            <person name="Getino M."/>
            <person name="Pursley I."/>
            <person name="Horton D.L."/>
            <person name="Alikhan N.F."/>
            <person name="Baker D."/>
            <person name="Gharbi K."/>
            <person name="Hall N."/>
            <person name="Watson M."/>
            <person name="Adriaenssens E.M."/>
            <person name="Foster-Nyarko E."/>
            <person name="Jarju S."/>
            <person name="Secka A."/>
            <person name="Antonio M."/>
            <person name="Oren A."/>
            <person name="Chaudhuri R.R."/>
            <person name="La Ragione R."/>
            <person name="Hildebrand F."/>
            <person name="Pallen M.J."/>
        </authorList>
    </citation>
    <scope>NUCLEOTIDE SEQUENCE</scope>
    <source>
        <strain evidence="17">CHK33-7979</strain>
    </source>
</reference>
<dbReference type="InterPro" id="IPR036097">
    <property type="entry name" value="HisK_dim/P_sf"/>
</dbReference>
<dbReference type="InterPro" id="IPR004358">
    <property type="entry name" value="Sig_transdc_His_kin-like_C"/>
</dbReference>
<dbReference type="InterPro" id="IPR003594">
    <property type="entry name" value="HATPase_dom"/>
</dbReference>
<keyword evidence="10" id="KW-0067">ATP-binding</keyword>
<feature type="transmembrane region" description="Helical" evidence="14">
    <location>
        <begin position="113"/>
        <end position="133"/>
    </location>
</feature>
<comment type="caution">
    <text evidence="17">The sequence shown here is derived from an EMBL/GenBank/DDBJ whole genome shotgun (WGS) entry which is preliminary data.</text>
</comment>
<evidence type="ECO:0000256" key="4">
    <source>
        <dbReference type="ARBA" id="ARBA00022475"/>
    </source>
</evidence>
<evidence type="ECO:0000256" key="2">
    <source>
        <dbReference type="ARBA" id="ARBA00004651"/>
    </source>
</evidence>
<dbReference type="PRINTS" id="PR00344">
    <property type="entry name" value="BCTRLSENSOR"/>
</dbReference>
<keyword evidence="7 14" id="KW-0812">Transmembrane</keyword>
<dbReference type="Gene3D" id="6.10.340.10">
    <property type="match status" value="1"/>
</dbReference>
<keyword evidence="12" id="KW-0902">Two-component regulatory system</keyword>
<sequence length="472" mass="52418">MKRRIFLYNAVVVIVALTALLIVSGVVIRNVNDHYLQRPPLVDDNVPKAQQTMTEWIAAPSSWEALSGQLQDLGYSLYVSLRGAEVYSSMAPIQIDLLHQLPPSISWPAGEPAPLWMGGVLVIGMRSGPYTILAMNEPNMPKVFGRQRVQTEAVLLSVLIIGATAIVVIVLLSMLSTHFQLKHILRPVNALTDAARRIESGDYSHPVDYKGQDEFTAVCAAFEHMQQHLLREREKNAAYERARTDLVAGISHDLRTPLTSVKGYIKGLRDGVANTPVKQKQYLDIAYRKACDMDVLLQRLFYFSKLETGNLPLFPVHADLGAFVRGFVRDTAGELEQRGGEFLIKGAPAPHPVRIDTEQMYRVLSNLTDNAIRYTGTEALVLTLTLWRERDMEHLRFADNGCGVPEAHLPHLFEQFWRGDQSRGGQAGEGSGLGLYIVKYIIEAHGGTISARNDGGLVFEIALPCEEEESHA</sequence>
<proteinExistence type="predicted"/>
<evidence type="ECO:0000256" key="6">
    <source>
        <dbReference type="ARBA" id="ARBA00022679"/>
    </source>
</evidence>
<keyword evidence="6" id="KW-0808">Transferase</keyword>
<evidence type="ECO:0000256" key="14">
    <source>
        <dbReference type="SAM" id="Phobius"/>
    </source>
</evidence>
<dbReference type="SMART" id="SM00388">
    <property type="entry name" value="HisKA"/>
    <property type="match status" value="1"/>
</dbReference>
<accession>A0A9D1Z5H0</accession>